<keyword evidence="1" id="KW-0805">Transcription regulation</keyword>
<protein>
    <recommendedName>
        <fullName evidence="5">HTH tetR-type domain-containing protein</fullName>
    </recommendedName>
</protein>
<evidence type="ECO:0000256" key="1">
    <source>
        <dbReference type="ARBA" id="ARBA00023015"/>
    </source>
</evidence>
<keyword evidence="7" id="KW-1185">Reference proteome</keyword>
<dbReference type="GO" id="GO:0003700">
    <property type="term" value="F:DNA-binding transcription factor activity"/>
    <property type="evidence" value="ECO:0007669"/>
    <property type="project" value="TreeGrafter"/>
</dbReference>
<accession>A0A344L256</accession>
<evidence type="ECO:0000256" key="4">
    <source>
        <dbReference type="PROSITE-ProRule" id="PRU00335"/>
    </source>
</evidence>
<evidence type="ECO:0000259" key="5">
    <source>
        <dbReference type="PROSITE" id="PS50977"/>
    </source>
</evidence>
<evidence type="ECO:0000313" key="7">
    <source>
        <dbReference type="Proteomes" id="UP000250434"/>
    </source>
</evidence>
<keyword evidence="2 4" id="KW-0238">DNA-binding</keyword>
<name>A0A344L256_9PSEU</name>
<dbReference type="EMBL" id="CP015163">
    <property type="protein sequence ID" value="AXB42130.1"/>
    <property type="molecule type" value="Genomic_DNA"/>
</dbReference>
<dbReference type="AlphaFoldDB" id="A0A344L256"/>
<dbReference type="PANTHER" id="PTHR30055">
    <property type="entry name" value="HTH-TYPE TRANSCRIPTIONAL REGULATOR RUTR"/>
    <property type="match status" value="1"/>
</dbReference>
<gene>
    <name evidence="6" type="ORF">A4R43_05965</name>
</gene>
<dbReference type="Gene3D" id="1.10.357.10">
    <property type="entry name" value="Tetracycline Repressor, domain 2"/>
    <property type="match status" value="1"/>
</dbReference>
<organism evidence="6 7">
    <name type="scientific">Amycolatopsis albispora</name>
    <dbReference type="NCBI Taxonomy" id="1804986"/>
    <lineage>
        <taxon>Bacteria</taxon>
        <taxon>Bacillati</taxon>
        <taxon>Actinomycetota</taxon>
        <taxon>Actinomycetes</taxon>
        <taxon>Pseudonocardiales</taxon>
        <taxon>Pseudonocardiaceae</taxon>
        <taxon>Amycolatopsis</taxon>
    </lineage>
</organism>
<evidence type="ECO:0000313" key="6">
    <source>
        <dbReference type="EMBL" id="AXB42130.1"/>
    </source>
</evidence>
<dbReference type="InterPro" id="IPR009057">
    <property type="entry name" value="Homeodomain-like_sf"/>
</dbReference>
<dbReference type="InterPro" id="IPR023772">
    <property type="entry name" value="DNA-bd_HTH_TetR-type_CS"/>
</dbReference>
<feature type="domain" description="HTH tetR-type" evidence="5">
    <location>
        <begin position="1"/>
        <end position="46"/>
    </location>
</feature>
<keyword evidence="3" id="KW-0804">Transcription</keyword>
<feature type="DNA-binding region" description="H-T-H motif" evidence="4">
    <location>
        <begin position="9"/>
        <end position="28"/>
    </location>
</feature>
<dbReference type="PANTHER" id="PTHR30055:SF234">
    <property type="entry name" value="HTH-TYPE TRANSCRIPTIONAL REGULATOR BETI"/>
    <property type="match status" value="1"/>
</dbReference>
<dbReference type="KEGG" id="aab:A4R43_05965"/>
<evidence type="ECO:0000256" key="2">
    <source>
        <dbReference type="ARBA" id="ARBA00023125"/>
    </source>
</evidence>
<dbReference type="SUPFAM" id="SSF46689">
    <property type="entry name" value="Homeodomain-like"/>
    <property type="match status" value="1"/>
</dbReference>
<dbReference type="Proteomes" id="UP000250434">
    <property type="component" value="Chromosome"/>
</dbReference>
<dbReference type="GO" id="GO:0000976">
    <property type="term" value="F:transcription cis-regulatory region binding"/>
    <property type="evidence" value="ECO:0007669"/>
    <property type="project" value="TreeGrafter"/>
</dbReference>
<dbReference type="InterPro" id="IPR001647">
    <property type="entry name" value="HTH_TetR"/>
</dbReference>
<evidence type="ECO:0000256" key="3">
    <source>
        <dbReference type="ARBA" id="ARBA00023163"/>
    </source>
</evidence>
<dbReference type="InterPro" id="IPR050109">
    <property type="entry name" value="HTH-type_TetR-like_transc_reg"/>
</dbReference>
<dbReference type="Pfam" id="PF00440">
    <property type="entry name" value="TetR_N"/>
    <property type="match status" value="1"/>
</dbReference>
<dbReference type="PROSITE" id="PS01081">
    <property type="entry name" value="HTH_TETR_1"/>
    <property type="match status" value="1"/>
</dbReference>
<proteinExistence type="predicted"/>
<reference evidence="6 7" key="1">
    <citation type="submission" date="2016-04" db="EMBL/GenBank/DDBJ databases">
        <title>Complete genome sequence and analysis of deep-sea sediment isolate, Amycolatopsis sp. WP1.</title>
        <authorList>
            <person name="Wang H."/>
            <person name="Chen S."/>
            <person name="Wu Q."/>
        </authorList>
    </citation>
    <scope>NUCLEOTIDE SEQUENCE [LARGE SCALE GENOMIC DNA]</scope>
    <source>
        <strain evidence="6 7">WP1</strain>
    </source>
</reference>
<sequence length="208" mass="23044">MRHGYRKLTIGDIAERAGVGKGTVYLHWRAKHELFEALLMRESIALVDELLDELRADPAVIAPHRIFPRAFELTARRPLVAALITGDTDLLGKLASDSNLRSYKLLANDRGYQVLVRNGLLRGDLPSVQYALQAVITGFYFYDSLDPVTGARLDQGTKSQLLAHTIQQAFECAEPGRLEPAAAEFIALMEELADNYRKSIYSSDPGTG</sequence>
<dbReference type="PROSITE" id="PS50977">
    <property type="entry name" value="HTH_TETR_2"/>
    <property type="match status" value="1"/>
</dbReference>